<protein>
    <submittedName>
        <fullName evidence="1">Uncharacterized protein</fullName>
    </submittedName>
</protein>
<keyword evidence="2" id="KW-1185">Reference proteome</keyword>
<feature type="non-terminal residue" evidence="1">
    <location>
        <position position="1"/>
    </location>
</feature>
<dbReference type="Proteomes" id="UP000035740">
    <property type="component" value="Unassembled WGS sequence"/>
</dbReference>
<dbReference type="EMBL" id="KQ096731">
    <property type="protein sequence ID" value="KMS94030.1"/>
    <property type="molecule type" value="Genomic_DNA"/>
</dbReference>
<reference evidence="1 2" key="1">
    <citation type="journal article" date="2014" name="Nature">
        <title>The genome of the recently domesticated crop plant sugar beet (Beta vulgaris).</title>
        <authorList>
            <person name="Dohm J.C."/>
            <person name="Minoche A.E."/>
            <person name="Holtgrawe D."/>
            <person name="Capella-Gutierrez S."/>
            <person name="Zakrzewski F."/>
            <person name="Tafer H."/>
            <person name="Rupp O."/>
            <person name="Sorensen T.R."/>
            <person name="Stracke R."/>
            <person name="Reinhardt R."/>
            <person name="Goesmann A."/>
            <person name="Kraft T."/>
            <person name="Schulz B."/>
            <person name="Stadler P.F."/>
            <person name="Schmidt T."/>
            <person name="Gabaldon T."/>
            <person name="Lehrach H."/>
            <person name="Weisshaar B."/>
            <person name="Himmelbauer H."/>
        </authorList>
    </citation>
    <scope>NUCLEOTIDE SEQUENCE [LARGE SCALE GENOMIC DNA]</scope>
    <source>
        <tissue evidence="1">Taproot</tissue>
    </source>
</reference>
<evidence type="ECO:0000313" key="1">
    <source>
        <dbReference type="EMBL" id="KMS94030.1"/>
    </source>
</evidence>
<dbReference type="AlphaFoldDB" id="A0A0J8DTD5"/>
<evidence type="ECO:0000313" key="2">
    <source>
        <dbReference type="Proteomes" id="UP000035740"/>
    </source>
</evidence>
<dbReference type="Gramene" id="KMS94030">
    <property type="protein sequence ID" value="KMS94030"/>
    <property type="gene ID" value="BVRB_025500"/>
</dbReference>
<sequence length="201" mass="21761">ASGKPATSAAALISVFAIPVMVPTSLRNLFMNAAYVRYSVGEIARFVRNSSRMSPLLESLSSTLSASDQVKLRKNLLSIAAGKELVDEPEADEAPTACSPFSVVNNCVRSFLGLFEFLPKLTECVQLPIDLLSIEPSTTSDAVVRFQVNINDPSTIRNTIQMSASAELLLGYSVVQIQRAIESTPAPKSQSSVTFINVYWK</sequence>
<name>A0A0J8DTD5_BETVV</name>
<organism evidence="1 2">
    <name type="scientific">Beta vulgaris subsp. vulgaris</name>
    <name type="common">Beet</name>
    <dbReference type="NCBI Taxonomy" id="3555"/>
    <lineage>
        <taxon>Eukaryota</taxon>
        <taxon>Viridiplantae</taxon>
        <taxon>Streptophyta</taxon>
        <taxon>Embryophyta</taxon>
        <taxon>Tracheophyta</taxon>
        <taxon>Spermatophyta</taxon>
        <taxon>Magnoliopsida</taxon>
        <taxon>eudicotyledons</taxon>
        <taxon>Gunneridae</taxon>
        <taxon>Pentapetalae</taxon>
        <taxon>Caryophyllales</taxon>
        <taxon>Chenopodiaceae</taxon>
        <taxon>Betoideae</taxon>
        <taxon>Beta</taxon>
    </lineage>
</organism>
<accession>A0A0J8DTD5</accession>
<gene>
    <name evidence="1" type="ORF">BVRB_025500</name>
</gene>
<proteinExistence type="predicted"/>